<evidence type="ECO:0000256" key="1">
    <source>
        <dbReference type="ARBA" id="ARBA00022737"/>
    </source>
</evidence>
<dbReference type="InterPro" id="IPR054695">
    <property type="entry name" value="Pierisin-like_dom"/>
</dbReference>
<sequence length="1621" mass="183538">MPDYDKILAQGNVIGSLVMAVMDPEQPDVDAVFQDFRTCLNDYDAWAESFWTGWALDLEQVFKVGNEVSLAAPKNLDKPISATVVACPAEGPLTLVHMFQAARFVPIGDTPVMLEPVTGGEPGKETFGEPIHHVIGPSGILEVSECWRGQRYRITFFPHVTAAHVKALYASYQGVIDELEGWLKAEWEQFQPLWTEFSEAGFLERYGALQQADWRGFKNALHQLWDDVKQVFGLLADLQANSEKLLEYLTQAELEQLLRASSEAIAKGLMVLSDEPLLFVHVAAFTSWVRMLPPQYAAEVVGELRASVLINFLLMRLTGGLGLGLRMSGNVLGRVRSERAREWLLASSLRLGQLTPDRLNQHADVLKPLVVSQRGPLKPTPVGPLHITPEHSAPLSVSNPAAVAREKSQPSTRLSEHEPHDDAPTQSKNPNGDPADTAAQTQTSGCPVSMVTGEELLTLDDGTLDGRLPFVFTRLYRTSAADLDVGLGRGWSHALAHRLELDGEQVTWVDQENRRTTFPLPNAQRPAIHNSLARAAIYLGTEPDELIVAQPGENAAFLHFRDGHLSGLSDRYDNRLTLQRNIHGDICRLDNGAGRALRLRYEQRHLIAVDYQSFHPAITLDEAWRTEQTLVSYRYDGRFRLIEATNAAGESERYDYDDQHVILQRQLAGGASFYWEWQGVGPASRCVRHWASFAQMDSRYTWGEDGSVTVRHLDGSQEVYVHDDRARLVRKVEPDGGEHLKAYDEQGRLIAEQDPLGAVTEYRYDDVGRLVALLPPDEAPTSYEYRNGFLHTRARGKAVWSYRRNARGEVIVLIDPDCRRTEYAYDAHGQLLATYDPDGGEHRFTWSRLGQLTEEILPDGSRRCFSYDALGRLLSRQDEHGALTHYQWDAVGRLLQVTLPNGATRTWRYNAYGKVTAERDEQGRLTRYEYADDLHLVSRRLNPDGSELKYRYDSARLLLTEIENESGEKYQLDYTPNGLIRQQVGFDGQRTAYAYDLNGHLLEKTEHGEDGSQRLTQYQRDAAGRLRVKTLPDGQAIEYRYDELGRLVHVNDGSNHPLAFEYDAQDRLVCEHQGWGTLRYRYDACGRLNHLRLPDDSQLDYHHAPGGALTAIDLNGSRLTEHRFVGGRERQRQQGRLLSDYDYDEQGRLKAQTVWQAQQQQLFWRDYAYSAKGNLQTLSDNRNRRSYQYDPLDRLTRIDFSHSEPPEHFCHDPAGNLLMQDRPGPTTLKGNRLLKEGDRHYDYDAFGNLVRERRGKAQCLITEYRYDSQHRLIGVTTADGRETSYRYDAFGRRISKTVDGLTTEFFWQGDQVVAENSPRHHRSYVYEPDTFRPLAMLDGEGPEKATPFYYHLDHLGTPQELTSYSGQIVWSARYNGYGQLTELQHGGGEQLEQPLRFQGQYFDPESGLHYNRHRYYNPETGRYLTPDPSKLVGGLNGYRYTLNPTGWVDPLGLVDCPGKGGCRPAVGVEDPAVKVAADQTEPKLPTPKKEEDFLYRGDERNPEDVFEHGFKSKGKSKNLFLHSMDSDSPPSYYISTSYSRDVGKRFATGEYTKIGYLYTLQKIPGHDLQKELGGAYLFGAEKEIAIPGRIKSEDVLGATLILDSGKEFGYSIPNPNRRIKK</sequence>
<protein>
    <submittedName>
        <fullName evidence="6">RHS repeat-associated core domain-containing protein</fullName>
    </submittedName>
</protein>
<evidence type="ECO:0000259" key="3">
    <source>
        <dbReference type="Pfam" id="PF20148"/>
    </source>
</evidence>
<dbReference type="Pfam" id="PF25023">
    <property type="entry name" value="TEN_YD-shell"/>
    <property type="match status" value="2"/>
</dbReference>
<accession>A0ABY0YS20</accession>
<gene>
    <name evidence="6" type="ORF">SAMN04490188_1809</name>
</gene>
<keyword evidence="7" id="KW-1185">Reference proteome</keyword>
<dbReference type="Pfam" id="PF22596">
    <property type="entry name" value="Scabin-like"/>
    <property type="match status" value="1"/>
</dbReference>
<dbReference type="Proteomes" id="UP000183915">
    <property type="component" value="Unassembled WGS sequence"/>
</dbReference>
<dbReference type="SUPFAM" id="SSF69304">
    <property type="entry name" value="Tricorn protease N-terminal domain"/>
    <property type="match status" value="1"/>
</dbReference>
<dbReference type="NCBIfam" id="TIGR01643">
    <property type="entry name" value="YD_repeat_2x"/>
    <property type="match status" value="8"/>
</dbReference>
<dbReference type="SUPFAM" id="SSF56399">
    <property type="entry name" value="ADP-ribosylation"/>
    <property type="match status" value="1"/>
</dbReference>
<dbReference type="InterPro" id="IPR006530">
    <property type="entry name" value="YD"/>
</dbReference>
<dbReference type="PRINTS" id="PR00394">
    <property type="entry name" value="RHSPROTEIN"/>
</dbReference>
<dbReference type="InterPro" id="IPR031325">
    <property type="entry name" value="RHS_repeat"/>
</dbReference>
<dbReference type="PANTHER" id="PTHR32305">
    <property type="match status" value="1"/>
</dbReference>
<organism evidence="6 7">
    <name type="scientific">Pseudomonas kilonensis</name>
    <dbReference type="NCBI Taxonomy" id="132476"/>
    <lineage>
        <taxon>Bacteria</taxon>
        <taxon>Pseudomonadati</taxon>
        <taxon>Pseudomonadota</taxon>
        <taxon>Gammaproteobacteria</taxon>
        <taxon>Pseudomonadales</taxon>
        <taxon>Pseudomonadaceae</taxon>
        <taxon>Pseudomonas</taxon>
    </lineage>
</organism>
<evidence type="ECO:0000313" key="7">
    <source>
        <dbReference type="Proteomes" id="UP000183915"/>
    </source>
</evidence>
<dbReference type="Pfam" id="PF20148">
    <property type="entry name" value="DUF6531"/>
    <property type="match status" value="1"/>
</dbReference>
<feature type="region of interest" description="Disordered" evidence="2">
    <location>
        <begin position="380"/>
        <end position="447"/>
    </location>
</feature>
<proteinExistence type="predicted"/>
<evidence type="ECO:0000259" key="5">
    <source>
        <dbReference type="Pfam" id="PF25023"/>
    </source>
</evidence>
<feature type="domain" description="Teneurin-like YD-shell" evidence="5">
    <location>
        <begin position="908"/>
        <end position="1050"/>
    </location>
</feature>
<dbReference type="RefSeq" id="WP_053189939.1">
    <property type="nucleotide sequence ID" value="NZ_FNTT01000002.1"/>
</dbReference>
<dbReference type="PANTHER" id="PTHR32305:SF15">
    <property type="entry name" value="PROTEIN RHSA-RELATED"/>
    <property type="match status" value="1"/>
</dbReference>
<dbReference type="InterPro" id="IPR056823">
    <property type="entry name" value="TEN-like_YD-shell"/>
</dbReference>
<keyword evidence="1" id="KW-0677">Repeat</keyword>
<dbReference type="InterPro" id="IPR022385">
    <property type="entry name" value="Rhs_assc_core"/>
</dbReference>
<evidence type="ECO:0000313" key="6">
    <source>
        <dbReference type="EMBL" id="SED87284.1"/>
    </source>
</evidence>
<dbReference type="EMBL" id="FNTT01000002">
    <property type="protein sequence ID" value="SED87284.1"/>
    <property type="molecule type" value="Genomic_DNA"/>
</dbReference>
<feature type="domain" description="DUF6531" evidence="3">
    <location>
        <begin position="445"/>
        <end position="518"/>
    </location>
</feature>
<dbReference type="Gene3D" id="2.180.10.10">
    <property type="entry name" value="RHS repeat-associated core"/>
    <property type="match status" value="1"/>
</dbReference>
<dbReference type="Gene3D" id="3.90.210.10">
    <property type="entry name" value="Heat-Labile Enterotoxin, subunit A"/>
    <property type="match status" value="1"/>
</dbReference>
<evidence type="ECO:0000256" key="2">
    <source>
        <dbReference type="SAM" id="MobiDB-lite"/>
    </source>
</evidence>
<comment type="caution">
    <text evidence="6">The sequence shown here is derived from an EMBL/GenBank/DDBJ whole genome shotgun (WGS) entry which is preliminary data.</text>
</comment>
<evidence type="ECO:0000259" key="4">
    <source>
        <dbReference type="Pfam" id="PF22596"/>
    </source>
</evidence>
<dbReference type="Pfam" id="PF05593">
    <property type="entry name" value="RHS_repeat"/>
    <property type="match status" value="3"/>
</dbReference>
<reference evidence="6 7" key="1">
    <citation type="submission" date="2016-10" db="EMBL/GenBank/DDBJ databases">
        <authorList>
            <person name="Varghese N."/>
            <person name="Submissions S."/>
        </authorList>
    </citation>
    <scope>NUCLEOTIDE SEQUENCE [LARGE SCALE GENOMIC DNA]</scope>
    <source>
        <strain evidence="6 7">BS3780</strain>
    </source>
</reference>
<feature type="domain" description="Pierisin-like" evidence="4">
    <location>
        <begin position="1494"/>
        <end position="1615"/>
    </location>
</feature>
<dbReference type="InterPro" id="IPR050708">
    <property type="entry name" value="T6SS_VgrG/RHS"/>
</dbReference>
<name>A0ABY0YS20_9PSED</name>
<dbReference type="NCBIfam" id="TIGR03696">
    <property type="entry name" value="Rhs_assc_core"/>
    <property type="match status" value="1"/>
</dbReference>
<feature type="domain" description="Teneurin-like YD-shell" evidence="5">
    <location>
        <begin position="1176"/>
        <end position="1429"/>
    </location>
</feature>
<dbReference type="InterPro" id="IPR045351">
    <property type="entry name" value="DUF6531"/>
</dbReference>
<feature type="compositionally biased region" description="Basic and acidic residues" evidence="2">
    <location>
        <begin position="404"/>
        <end position="423"/>
    </location>
</feature>